<dbReference type="AlphaFoldDB" id="A0A6I6DR50"/>
<dbReference type="InterPro" id="IPR010539">
    <property type="entry name" value="BaxI_1-like"/>
</dbReference>
<dbReference type="PANTHER" id="PTHR41282">
    <property type="entry name" value="CONSERVED TRANSMEMBRANE PROTEIN-RELATED"/>
    <property type="match status" value="1"/>
</dbReference>
<dbReference type="EMBL" id="CP032550">
    <property type="protein sequence ID" value="QGU27445.1"/>
    <property type="molecule type" value="Genomic_DNA"/>
</dbReference>
<keyword evidence="2" id="KW-0472">Membrane</keyword>
<name>A0A6I6DR50_9MICO</name>
<dbReference type="Proteomes" id="UP000422989">
    <property type="component" value="Chromosome"/>
</dbReference>
<feature type="transmembrane region" description="Helical" evidence="2">
    <location>
        <begin position="200"/>
        <end position="220"/>
    </location>
</feature>
<dbReference type="PANTHER" id="PTHR41282:SF1">
    <property type="entry name" value="CONSERVED TRANSMEMBRANE PROTEIN-RELATED"/>
    <property type="match status" value="1"/>
</dbReference>
<proteinExistence type="predicted"/>
<feature type="transmembrane region" description="Helical" evidence="2">
    <location>
        <begin position="232"/>
        <end position="252"/>
    </location>
</feature>
<dbReference type="Pfam" id="PF12811">
    <property type="entry name" value="BaxI_1"/>
    <property type="match status" value="1"/>
</dbReference>
<feature type="transmembrane region" description="Helical" evidence="2">
    <location>
        <begin position="140"/>
        <end position="160"/>
    </location>
</feature>
<reference evidence="3 4" key="1">
    <citation type="submission" date="2018-09" db="EMBL/GenBank/DDBJ databases">
        <title>Whole genome sequencing of Microbacterium oryzae strain MB-10T.</title>
        <authorList>
            <person name="Das S.K."/>
        </authorList>
    </citation>
    <scope>NUCLEOTIDE SEQUENCE [LARGE SCALE GENOMIC DNA]</scope>
    <source>
        <strain evidence="3 4">MB-10</strain>
    </source>
</reference>
<feature type="region of interest" description="Disordered" evidence="1">
    <location>
        <begin position="1"/>
        <end position="42"/>
    </location>
</feature>
<keyword evidence="2" id="KW-1133">Transmembrane helix</keyword>
<evidence type="ECO:0000313" key="4">
    <source>
        <dbReference type="Proteomes" id="UP000422989"/>
    </source>
</evidence>
<keyword evidence="2" id="KW-0812">Transmembrane</keyword>
<evidence type="ECO:0000313" key="3">
    <source>
        <dbReference type="EMBL" id="QGU27445.1"/>
    </source>
</evidence>
<dbReference type="KEGG" id="moj:D7D94_07040"/>
<organism evidence="3 4">
    <name type="scientific">Microbacterium oryzae</name>
    <dbReference type="NCBI Taxonomy" id="743009"/>
    <lineage>
        <taxon>Bacteria</taxon>
        <taxon>Bacillati</taxon>
        <taxon>Actinomycetota</taxon>
        <taxon>Actinomycetes</taxon>
        <taxon>Micrococcales</taxon>
        <taxon>Microbacteriaceae</taxon>
        <taxon>Microbacterium</taxon>
    </lineage>
</organism>
<gene>
    <name evidence="3" type="ORF">D7D94_07040</name>
</gene>
<keyword evidence="4" id="KW-1185">Reference proteome</keyword>
<dbReference type="RefSeq" id="WP_156241941.1">
    <property type="nucleotide sequence ID" value="NZ_BAAAZL010000004.1"/>
</dbReference>
<feature type="compositionally biased region" description="Polar residues" evidence="1">
    <location>
        <begin position="1"/>
        <end position="10"/>
    </location>
</feature>
<feature type="transmembrane region" description="Helical" evidence="2">
    <location>
        <begin position="114"/>
        <end position="133"/>
    </location>
</feature>
<accession>A0A6I6DR50</accession>
<feature type="transmembrane region" description="Helical" evidence="2">
    <location>
        <begin position="81"/>
        <end position="102"/>
    </location>
</feature>
<protein>
    <submittedName>
        <fullName evidence="3">Bax inhibitor-1/YccA family protein</fullName>
    </submittedName>
</protein>
<evidence type="ECO:0000256" key="2">
    <source>
        <dbReference type="SAM" id="Phobius"/>
    </source>
</evidence>
<feature type="transmembrane region" description="Helical" evidence="2">
    <location>
        <begin position="273"/>
        <end position="295"/>
    </location>
</feature>
<evidence type="ECO:0000256" key="1">
    <source>
        <dbReference type="SAM" id="MobiDB-lite"/>
    </source>
</evidence>
<dbReference type="OrthoDB" id="116480at2"/>
<sequence length="299" mass="31364">MASPGFNNPVFSPDPRAVRSYPGAPRTAQYGTPTTPPPADQFGQMGVDAAANAQMEGAFAAPPAGAHQTGRMTIEDTVMKTVLLFAVLLVTAAVGWIVTLGGSLSPANATSLSMGPWLIGVIGGGILGLVNAFKKNPSVPLIVAYAAFEGLFVGGISAYFEFIYPSIIVQATLATVAVVGVTLALFMSGKVRATPRGAKILMIAMIGYLVFSVLNLVLSMTGVVDGWGLRSGWIGIAIGVLVVFMAAYSLVMDFDMVQQGVRNGAPRKFAWQAAFGIMVTVVWLYVEILRMIAILRGSD</sequence>
<feature type="transmembrane region" description="Helical" evidence="2">
    <location>
        <begin position="166"/>
        <end position="188"/>
    </location>
</feature>